<keyword evidence="5 7" id="KW-0067">ATP-binding</keyword>
<dbReference type="EMBL" id="JACHWS010000003">
    <property type="protein sequence ID" value="MBB3038703.1"/>
    <property type="molecule type" value="Genomic_DNA"/>
</dbReference>
<dbReference type="NCBIfam" id="NF002879">
    <property type="entry name" value="PRK03333.1"/>
    <property type="match status" value="1"/>
</dbReference>
<dbReference type="Pfam" id="PF01121">
    <property type="entry name" value="CoaE"/>
    <property type="match status" value="1"/>
</dbReference>
<comment type="similarity">
    <text evidence="7">Belongs to the CoaE family.</text>
</comment>
<evidence type="ECO:0000256" key="5">
    <source>
        <dbReference type="ARBA" id="ARBA00022840"/>
    </source>
</evidence>
<keyword evidence="6 7" id="KW-0173">Coenzyme A biosynthesis</keyword>
<dbReference type="InterPro" id="IPR007344">
    <property type="entry name" value="GrpB/CoaE"/>
</dbReference>
<dbReference type="Gene3D" id="3.40.50.300">
    <property type="entry name" value="P-loop containing nucleotide triphosphate hydrolases"/>
    <property type="match status" value="1"/>
</dbReference>
<proteinExistence type="inferred from homology"/>
<evidence type="ECO:0000256" key="4">
    <source>
        <dbReference type="ARBA" id="ARBA00022741"/>
    </source>
</evidence>
<dbReference type="RefSeq" id="WP_064441530.1">
    <property type="nucleotide sequence ID" value="NZ_BDDI01000014.1"/>
</dbReference>
<dbReference type="AlphaFoldDB" id="A0A839RRX8"/>
<dbReference type="UniPathway" id="UPA00241">
    <property type="reaction ID" value="UER00356"/>
</dbReference>
<dbReference type="CDD" id="cd02022">
    <property type="entry name" value="DPCK"/>
    <property type="match status" value="1"/>
</dbReference>
<dbReference type="SUPFAM" id="SSF81301">
    <property type="entry name" value="Nucleotidyltransferase"/>
    <property type="match status" value="1"/>
</dbReference>
<dbReference type="OrthoDB" id="9812943at2"/>
<evidence type="ECO:0000313" key="11">
    <source>
        <dbReference type="Proteomes" id="UP000567922"/>
    </source>
</evidence>
<comment type="similarity">
    <text evidence="2">In the C-terminal section; belongs to the UPF0157 (GrpB) family.</text>
</comment>
<dbReference type="PROSITE" id="PS51219">
    <property type="entry name" value="DPCK"/>
    <property type="match status" value="1"/>
</dbReference>
<comment type="pathway">
    <text evidence="7">Cofactor biosynthesis; coenzyme A biosynthesis; CoA from (R)-pantothenate: step 5/5.</text>
</comment>
<keyword evidence="4 7" id="KW-0547">Nucleotide-binding</keyword>
<dbReference type="GO" id="GO:0004140">
    <property type="term" value="F:dephospho-CoA kinase activity"/>
    <property type="evidence" value="ECO:0007669"/>
    <property type="project" value="UniProtKB-UniRule"/>
</dbReference>
<evidence type="ECO:0000256" key="9">
    <source>
        <dbReference type="SAM" id="MobiDB-lite"/>
    </source>
</evidence>
<evidence type="ECO:0000256" key="6">
    <source>
        <dbReference type="ARBA" id="ARBA00022993"/>
    </source>
</evidence>
<dbReference type="NCBIfam" id="TIGR00152">
    <property type="entry name" value="dephospho-CoA kinase"/>
    <property type="match status" value="1"/>
</dbReference>
<dbReference type="Gene3D" id="3.30.460.10">
    <property type="entry name" value="Beta Polymerase, domain 2"/>
    <property type="match status" value="1"/>
</dbReference>
<evidence type="ECO:0000256" key="1">
    <source>
        <dbReference type="ARBA" id="ARBA00008826"/>
    </source>
</evidence>
<comment type="catalytic activity">
    <reaction evidence="7">
        <text>3'-dephospho-CoA + ATP = ADP + CoA + H(+)</text>
        <dbReference type="Rhea" id="RHEA:18245"/>
        <dbReference type="ChEBI" id="CHEBI:15378"/>
        <dbReference type="ChEBI" id="CHEBI:30616"/>
        <dbReference type="ChEBI" id="CHEBI:57287"/>
        <dbReference type="ChEBI" id="CHEBI:57328"/>
        <dbReference type="ChEBI" id="CHEBI:456216"/>
        <dbReference type="EC" id="2.7.1.24"/>
    </reaction>
</comment>
<keyword evidence="11" id="KW-1185">Reference proteome</keyword>
<evidence type="ECO:0000313" key="10">
    <source>
        <dbReference type="EMBL" id="MBB3038703.1"/>
    </source>
</evidence>
<reference evidence="10 11" key="1">
    <citation type="submission" date="2020-08" db="EMBL/GenBank/DDBJ databases">
        <title>Sequencing the genomes of 1000 actinobacteria strains.</title>
        <authorList>
            <person name="Klenk H.-P."/>
        </authorList>
    </citation>
    <scope>NUCLEOTIDE SEQUENCE [LARGE SCALE GENOMIC DNA]</scope>
    <source>
        <strain evidence="10 11">DSM 45258</strain>
    </source>
</reference>
<dbReference type="Pfam" id="PF04229">
    <property type="entry name" value="GrpB"/>
    <property type="match status" value="1"/>
</dbReference>
<evidence type="ECO:0000256" key="3">
    <source>
        <dbReference type="ARBA" id="ARBA00022490"/>
    </source>
</evidence>
<protein>
    <recommendedName>
        <fullName evidence="7 8">Dephospho-CoA kinase</fullName>
        <ecNumber evidence="7 8">2.7.1.24</ecNumber>
    </recommendedName>
    <alternativeName>
        <fullName evidence="7">Dephosphocoenzyme A kinase</fullName>
    </alternativeName>
</protein>
<dbReference type="PANTHER" id="PTHR10695">
    <property type="entry name" value="DEPHOSPHO-COA KINASE-RELATED"/>
    <property type="match status" value="1"/>
</dbReference>
<dbReference type="InterPro" id="IPR043519">
    <property type="entry name" value="NT_sf"/>
</dbReference>
<gene>
    <name evidence="7" type="primary">coaE</name>
    <name evidence="10" type="ORF">FHU29_003172</name>
</gene>
<keyword evidence="7 10" id="KW-0808">Transferase</keyword>
<dbReference type="HAMAP" id="MF_00376">
    <property type="entry name" value="Dephospho_CoA_kinase"/>
    <property type="match status" value="1"/>
</dbReference>
<comment type="function">
    <text evidence="7">Catalyzes the phosphorylation of the 3'-hydroxyl group of dephosphocoenzyme A to form coenzyme A.</text>
</comment>
<accession>A0A839RRX8</accession>
<evidence type="ECO:0000256" key="2">
    <source>
        <dbReference type="ARBA" id="ARBA00011058"/>
    </source>
</evidence>
<dbReference type="GO" id="GO:0015937">
    <property type="term" value="P:coenzyme A biosynthetic process"/>
    <property type="evidence" value="ECO:0007669"/>
    <property type="project" value="UniProtKB-UniRule"/>
</dbReference>
<organism evidence="10 11">
    <name type="scientific">Hoyosella altamirensis</name>
    <dbReference type="NCBI Taxonomy" id="616997"/>
    <lineage>
        <taxon>Bacteria</taxon>
        <taxon>Bacillati</taxon>
        <taxon>Actinomycetota</taxon>
        <taxon>Actinomycetes</taxon>
        <taxon>Mycobacteriales</taxon>
        <taxon>Hoyosellaceae</taxon>
        <taxon>Hoyosella</taxon>
    </lineage>
</organism>
<dbReference type="PANTHER" id="PTHR10695:SF46">
    <property type="entry name" value="BIFUNCTIONAL COENZYME A SYNTHASE-RELATED"/>
    <property type="match status" value="1"/>
</dbReference>
<feature type="region of interest" description="Disordered" evidence="9">
    <location>
        <begin position="279"/>
        <end position="326"/>
    </location>
</feature>
<comment type="similarity">
    <text evidence="1">In the N-terminal section; belongs to the CoaE family.</text>
</comment>
<dbReference type="SUPFAM" id="SSF52540">
    <property type="entry name" value="P-loop containing nucleoside triphosphate hydrolases"/>
    <property type="match status" value="1"/>
</dbReference>
<dbReference type="EC" id="2.7.1.24" evidence="7 8"/>
<dbReference type="InterPro" id="IPR027417">
    <property type="entry name" value="P-loop_NTPase"/>
</dbReference>
<dbReference type="Proteomes" id="UP000567922">
    <property type="component" value="Unassembled WGS sequence"/>
</dbReference>
<comment type="caution">
    <text evidence="10">The sequence shown here is derived from an EMBL/GenBank/DDBJ whole genome shotgun (WGS) entry which is preliminary data.</text>
</comment>
<comment type="subcellular location">
    <subcellularLocation>
        <location evidence="7">Cytoplasm</location>
    </subcellularLocation>
</comment>
<name>A0A839RRX8_9ACTN</name>
<dbReference type="InterPro" id="IPR001977">
    <property type="entry name" value="Depp_CoAkinase"/>
</dbReference>
<evidence type="ECO:0000256" key="8">
    <source>
        <dbReference type="NCBIfam" id="TIGR00152"/>
    </source>
</evidence>
<keyword evidence="3 7" id="KW-0963">Cytoplasm</keyword>
<keyword evidence="7 10" id="KW-0418">Kinase</keyword>
<sequence>MLRVGLTGGIGAGKSTASAVLDELGAIIIDADQIAREVVAPGTPGLERLVEAFGRDILLDDGSLNRPALAAKAFKDDESRLRLNSIVHPLVGQRTAELTESAADDAILVHDIPLLIENAIGPTCNLVLVVHAEVKQRIERLTGMRGMPEDDARARIAAQATDEQRRAAADVWLDNTGEPHELEEQVRKVWEERLVPFERNLRERRPASASLELHQPETDWEAAGARVAARLRFLAGELAQRVDYIGPSSGAGPLAKDVIDMQITVASMDVADELAPKLENGGFPRVPNVTPDSPLAETDASGPTKRLHASADPGRPANVYVLTEGG</sequence>
<evidence type="ECO:0000256" key="7">
    <source>
        <dbReference type="HAMAP-Rule" id="MF_00376"/>
    </source>
</evidence>
<dbReference type="GO" id="GO:0005524">
    <property type="term" value="F:ATP binding"/>
    <property type="evidence" value="ECO:0007669"/>
    <property type="project" value="UniProtKB-UniRule"/>
</dbReference>
<feature type="binding site" evidence="7">
    <location>
        <begin position="11"/>
        <end position="16"/>
    </location>
    <ligand>
        <name>ATP</name>
        <dbReference type="ChEBI" id="CHEBI:30616"/>
    </ligand>
</feature>
<dbReference type="GO" id="GO:0005737">
    <property type="term" value="C:cytoplasm"/>
    <property type="evidence" value="ECO:0007669"/>
    <property type="project" value="UniProtKB-SubCell"/>
</dbReference>